<dbReference type="FunFam" id="2.30.22.10:FF:000001">
    <property type="entry name" value="Protein GrpE"/>
    <property type="match status" value="1"/>
</dbReference>
<feature type="compositionally biased region" description="Acidic residues" evidence="13">
    <location>
        <begin position="9"/>
        <end position="20"/>
    </location>
</feature>
<accession>A0A1I2A0S5</accession>
<evidence type="ECO:0000256" key="6">
    <source>
        <dbReference type="ARBA" id="ARBA00023186"/>
    </source>
</evidence>
<dbReference type="InterPro" id="IPR000740">
    <property type="entry name" value="GrpE"/>
</dbReference>
<evidence type="ECO:0000313" key="14">
    <source>
        <dbReference type="EMBL" id="SFE36340.1"/>
    </source>
</evidence>
<proteinExistence type="inferred from homology"/>
<evidence type="ECO:0000256" key="9">
    <source>
        <dbReference type="ARBA" id="ARBA00076414"/>
    </source>
</evidence>
<comment type="function">
    <text evidence="7 10 11">Participates actively in the response to hyperosmotic and heat shock by preventing the aggregation of stress-denatured proteins, in association with DnaK and GrpE. It is the nucleotide exchange factor for DnaK and may function as a thermosensor. Unfolded proteins bind initially to DnaJ; upon interaction with the DnaJ-bound protein, DnaK hydrolyzes its bound ATP, resulting in the formation of a stable complex. GrpE releases ADP from DnaK; ATP binding to DnaK triggers the release of the substrate protein, thus completing the reaction cycle. Several rounds of ATP-dependent interactions between DnaJ, DnaK and GrpE are required for fully efficient folding.</text>
</comment>
<dbReference type="HAMAP" id="MF_01151">
    <property type="entry name" value="GrpE"/>
    <property type="match status" value="1"/>
</dbReference>
<dbReference type="AlphaFoldDB" id="A0A1I2A0S5"/>
<evidence type="ECO:0000256" key="4">
    <source>
        <dbReference type="ARBA" id="ARBA00022490"/>
    </source>
</evidence>
<evidence type="ECO:0000256" key="13">
    <source>
        <dbReference type="SAM" id="MobiDB-lite"/>
    </source>
</evidence>
<comment type="similarity">
    <text evidence="2 10 12">Belongs to the GrpE family.</text>
</comment>
<dbReference type="InterPro" id="IPR009012">
    <property type="entry name" value="GrpE_head"/>
</dbReference>
<organism evidence="14 15">
    <name type="scientific">Paenibacillus algorifonticola</name>
    <dbReference type="NCBI Taxonomy" id="684063"/>
    <lineage>
        <taxon>Bacteria</taxon>
        <taxon>Bacillati</taxon>
        <taxon>Bacillota</taxon>
        <taxon>Bacilli</taxon>
        <taxon>Bacillales</taxon>
        <taxon>Paenibacillaceae</taxon>
        <taxon>Paenibacillus</taxon>
    </lineage>
</organism>
<evidence type="ECO:0000313" key="15">
    <source>
        <dbReference type="Proteomes" id="UP000183410"/>
    </source>
</evidence>
<dbReference type="PANTHER" id="PTHR21237">
    <property type="entry name" value="GRPE PROTEIN"/>
    <property type="match status" value="1"/>
</dbReference>
<evidence type="ECO:0000256" key="3">
    <source>
        <dbReference type="ARBA" id="ARBA00011738"/>
    </source>
</evidence>
<dbReference type="CDD" id="cd00446">
    <property type="entry name" value="GrpE"/>
    <property type="match status" value="1"/>
</dbReference>
<keyword evidence="5 10" id="KW-0346">Stress response</keyword>
<dbReference type="PROSITE" id="PS01071">
    <property type="entry name" value="GRPE"/>
    <property type="match status" value="1"/>
</dbReference>
<dbReference type="SUPFAM" id="SSF51064">
    <property type="entry name" value="Head domain of nucleotide exchange factor GrpE"/>
    <property type="match status" value="1"/>
</dbReference>
<keyword evidence="6 10" id="KW-0143">Chaperone</keyword>
<keyword evidence="4 10" id="KW-0963">Cytoplasm</keyword>
<evidence type="ECO:0000256" key="5">
    <source>
        <dbReference type="ARBA" id="ARBA00023016"/>
    </source>
</evidence>
<evidence type="ECO:0000256" key="7">
    <source>
        <dbReference type="ARBA" id="ARBA00053401"/>
    </source>
</evidence>
<dbReference type="PRINTS" id="PR00773">
    <property type="entry name" value="GRPEPROTEIN"/>
</dbReference>
<comment type="subcellular location">
    <subcellularLocation>
        <location evidence="1 10">Cytoplasm</location>
    </subcellularLocation>
</comment>
<dbReference type="GO" id="GO:0000774">
    <property type="term" value="F:adenyl-nucleotide exchange factor activity"/>
    <property type="evidence" value="ECO:0007669"/>
    <property type="project" value="InterPro"/>
</dbReference>
<dbReference type="GO" id="GO:0051087">
    <property type="term" value="F:protein-folding chaperone binding"/>
    <property type="evidence" value="ECO:0007669"/>
    <property type="project" value="InterPro"/>
</dbReference>
<keyword evidence="15" id="KW-1185">Reference proteome</keyword>
<dbReference type="Gene3D" id="2.30.22.10">
    <property type="entry name" value="Head domain of nucleotide exchange factor GrpE"/>
    <property type="match status" value="1"/>
</dbReference>
<dbReference type="GO" id="GO:0005737">
    <property type="term" value="C:cytoplasm"/>
    <property type="evidence" value="ECO:0007669"/>
    <property type="project" value="UniProtKB-SubCell"/>
</dbReference>
<evidence type="ECO:0000256" key="12">
    <source>
        <dbReference type="RuleBase" id="RU004478"/>
    </source>
</evidence>
<gene>
    <name evidence="10" type="primary">grpE</name>
    <name evidence="14" type="ORF">SAMN04487969_102146</name>
</gene>
<evidence type="ECO:0000256" key="8">
    <source>
        <dbReference type="ARBA" id="ARBA00072274"/>
    </source>
</evidence>
<comment type="subunit">
    <text evidence="3 10">Homodimer.</text>
</comment>
<dbReference type="PANTHER" id="PTHR21237:SF23">
    <property type="entry name" value="GRPE PROTEIN HOMOLOG, MITOCHONDRIAL"/>
    <property type="match status" value="1"/>
</dbReference>
<evidence type="ECO:0000256" key="11">
    <source>
        <dbReference type="RuleBase" id="RU000639"/>
    </source>
</evidence>
<dbReference type="GO" id="GO:0051082">
    <property type="term" value="F:unfolded protein binding"/>
    <property type="evidence" value="ECO:0007669"/>
    <property type="project" value="TreeGrafter"/>
</dbReference>
<evidence type="ECO:0000256" key="10">
    <source>
        <dbReference type="HAMAP-Rule" id="MF_01151"/>
    </source>
</evidence>
<dbReference type="GO" id="GO:0042803">
    <property type="term" value="F:protein homodimerization activity"/>
    <property type="evidence" value="ECO:0007669"/>
    <property type="project" value="InterPro"/>
</dbReference>
<evidence type="ECO:0000256" key="2">
    <source>
        <dbReference type="ARBA" id="ARBA00009054"/>
    </source>
</evidence>
<reference evidence="15" key="1">
    <citation type="submission" date="2016-10" db="EMBL/GenBank/DDBJ databases">
        <authorList>
            <person name="Varghese N."/>
            <person name="Submissions S."/>
        </authorList>
    </citation>
    <scope>NUCLEOTIDE SEQUENCE [LARGE SCALE GENOMIC DNA]</scope>
    <source>
        <strain evidence="15">CGMCC 1.10223</strain>
    </source>
</reference>
<evidence type="ECO:0000256" key="1">
    <source>
        <dbReference type="ARBA" id="ARBA00004496"/>
    </source>
</evidence>
<protein>
    <recommendedName>
        <fullName evidence="8 10">Protein GrpE</fullName>
    </recommendedName>
    <alternativeName>
        <fullName evidence="9 10">HSP-70 cofactor</fullName>
    </alternativeName>
</protein>
<dbReference type="EMBL" id="FONN01000002">
    <property type="protein sequence ID" value="SFE36340.1"/>
    <property type="molecule type" value="Genomic_DNA"/>
</dbReference>
<dbReference type="Pfam" id="PF01025">
    <property type="entry name" value="GrpE"/>
    <property type="match status" value="1"/>
</dbReference>
<dbReference type="SUPFAM" id="SSF58014">
    <property type="entry name" value="Coiled-coil domain of nucleotide exchange factor GrpE"/>
    <property type="match status" value="1"/>
</dbReference>
<dbReference type="InterPro" id="IPR013805">
    <property type="entry name" value="GrpE_CC"/>
</dbReference>
<dbReference type="Gene3D" id="3.90.20.20">
    <property type="match status" value="1"/>
</dbReference>
<dbReference type="GO" id="GO:0006457">
    <property type="term" value="P:protein folding"/>
    <property type="evidence" value="ECO:0007669"/>
    <property type="project" value="InterPro"/>
</dbReference>
<sequence>MSKEQQNEVVEELVADETVESQETAEAGQNEAEAVDARYAELEKQLDESQQRYLRTQADFDNFRRRSIKEREELARYASMKLVTELLPVVDNFERATAAASVNDDAQALAKGVDMIFRQLTQTLEQEGLTAMNVVGEAFNPDFHQAIMTVESDEYEEGIIVEEVQKGYMLKEKVLRPAMVKVSG</sequence>
<dbReference type="NCBIfam" id="NF010738">
    <property type="entry name" value="PRK14140.1"/>
    <property type="match status" value="1"/>
</dbReference>
<dbReference type="Proteomes" id="UP000183410">
    <property type="component" value="Unassembled WGS sequence"/>
</dbReference>
<feature type="region of interest" description="Disordered" evidence="13">
    <location>
        <begin position="1"/>
        <end position="33"/>
    </location>
</feature>
<name>A0A1I2A0S5_9BACL</name>